<evidence type="ECO:0000256" key="1">
    <source>
        <dbReference type="SAM" id="MobiDB-lite"/>
    </source>
</evidence>
<feature type="region of interest" description="Disordered" evidence="1">
    <location>
        <begin position="79"/>
        <end position="101"/>
    </location>
</feature>
<dbReference type="EMBL" id="JTDE01004353">
    <property type="protein sequence ID" value="KAF7255068.1"/>
    <property type="molecule type" value="Genomic_DNA"/>
</dbReference>
<evidence type="ECO:0000313" key="2">
    <source>
        <dbReference type="EMBL" id="KAF7255068.1"/>
    </source>
</evidence>
<dbReference type="OrthoDB" id="10035051at2759"/>
<protein>
    <submittedName>
        <fullName evidence="2">Uncharacterized protein</fullName>
    </submittedName>
</protein>
<reference evidence="2" key="1">
    <citation type="submission" date="2019-07" db="EMBL/GenBank/DDBJ databases">
        <title>Annotation for the trematode Paragonimus miyazaki's.</title>
        <authorList>
            <person name="Choi Y.-J."/>
        </authorList>
    </citation>
    <scope>NUCLEOTIDE SEQUENCE</scope>
    <source>
        <strain evidence="2">Japan</strain>
    </source>
</reference>
<keyword evidence="3" id="KW-1185">Reference proteome</keyword>
<organism evidence="2 3">
    <name type="scientific">Paragonimus skrjabini miyazakii</name>
    <dbReference type="NCBI Taxonomy" id="59628"/>
    <lineage>
        <taxon>Eukaryota</taxon>
        <taxon>Metazoa</taxon>
        <taxon>Spiralia</taxon>
        <taxon>Lophotrochozoa</taxon>
        <taxon>Platyhelminthes</taxon>
        <taxon>Trematoda</taxon>
        <taxon>Digenea</taxon>
        <taxon>Plagiorchiida</taxon>
        <taxon>Troglotremata</taxon>
        <taxon>Troglotrematidae</taxon>
        <taxon>Paragonimus</taxon>
    </lineage>
</organism>
<evidence type="ECO:0000313" key="3">
    <source>
        <dbReference type="Proteomes" id="UP000822476"/>
    </source>
</evidence>
<name>A0A8S9YT28_9TREM</name>
<dbReference type="Proteomes" id="UP000822476">
    <property type="component" value="Unassembled WGS sequence"/>
</dbReference>
<dbReference type="AlphaFoldDB" id="A0A8S9YT28"/>
<sequence length="187" mass="21670">MALTRIRNVREGLSMKDRCQSLLQSHGVSKFKGQSYCKTYVHSRDLMEKQAHNSDRPIRSILPKPNQAPLIANSTLPTTNRTVESHSRIQNKKPLTSGINTTSRLHDSNWKIVNTEGSQSNPYLKHTQETSRTVRVFGPNRKRHFLSSPKDQALFERQRTIIYALNAIMRDYEQAQYEAFMKSREMH</sequence>
<accession>A0A8S9YT28</accession>
<comment type="caution">
    <text evidence="2">The sequence shown here is derived from an EMBL/GenBank/DDBJ whole genome shotgun (WGS) entry which is preliminary data.</text>
</comment>
<gene>
    <name evidence="2" type="ORF">EG68_10004</name>
</gene>
<proteinExistence type="predicted"/>